<evidence type="ECO:0000256" key="1">
    <source>
        <dbReference type="SAM" id="SignalP"/>
    </source>
</evidence>
<sequence length="170" mass="17774">MIRRSLGPAAALVLVAAAAGACVAPEARVAPVEGPSTTVVPGCPAVTIVPGRSVITDYTDFLIHEGVEYQADLQAPADAEPRRGREVFRVTCTFQALAELTRSELPPETEHSAGFVPAGSPVFEATGWPSRCRLAASHDGRWFVYLATVRGATSSTTDPCALGARPTQTG</sequence>
<reference evidence="3" key="1">
    <citation type="journal article" date="2019" name="Int. J. Syst. Evol. Microbiol.">
        <title>The Global Catalogue of Microorganisms (GCM) 10K type strain sequencing project: providing services to taxonomists for standard genome sequencing and annotation.</title>
        <authorList>
            <consortium name="The Broad Institute Genomics Platform"/>
            <consortium name="The Broad Institute Genome Sequencing Center for Infectious Disease"/>
            <person name="Wu L."/>
            <person name="Ma J."/>
        </authorList>
    </citation>
    <scope>NUCLEOTIDE SEQUENCE [LARGE SCALE GENOMIC DNA]</scope>
    <source>
        <strain evidence="3">JCM 17687</strain>
    </source>
</reference>
<dbReference type="PROSITE" id="PS51257">
    <property type="entry name" value="PROKAR_LIPOPROTEIN"/>
    <property type="match status" value="1"/>
</dbReference>
<accession>A0ABP9J7N2</accession>
<feature type="signal peptide" evidence="1">
    <location>
        <begin position="1"/>
        <end position="21"/>
    </location>
</feature>
<dbReference type="EMBL" id="BAABIW010000010">
    <property type="protein sequence ID" value="GAA5023078.1"/>
    <property type="molecule type" value="Genomic_DNA"/>
</dbReference>
<evidence type="ECO:0008006" key="4">
    <source>
        <dbReference type="Google" id="ProtNLM"/>
    </source>
</evidence>
<proteinExistence type="predicted"/>
<protein>
    <recommendedName>
        <fullName evidence="4">Septum formation-related domain-containing protein</fullName>
    </recommendedName>
</protein>
<name>A0ABP9J7N2_9MICO</name>
<dbReference type="Proteomes" id="UP001500427">
    <property type="component" value="Unassembled WGS sequence"/>
</dbReference>
<feature type="chain" id="PRO_5045982612" description="Septum formation-related domain-containing protein" evidence="1">
    <location>
        <begin position="22"/>
        <end position="170"/>
    </location>
</feature>
<keyword evidence="3" id="KW-1185">Reference proteome</keyword>
<evidence type="ECO:0000313" key="3">
    <source>
        <dbReference type="Proteomes" id="UP001500427"/>
    </source>
</evidence>
<dbReference type="RefSeq" id="WP_345506746.1">
    <property type="nucleotide sequence ID" value="NZ_BAABIW010000010.1"/>
</dbReference>
<evidence type="ECO:0000313" key="2">
    <source>
        <dbReference type="EMBL" id="GAA5023078.1"/>
    </source>
</evidence>
<comment type="caution">
    <text evidence="2">The sequence shown here is derived from an EMBL/GenBank/DDBJ whole genome shotgun (WGS) entry which is preliminary data.</text>
</comment>
<gene>
    <name evidence="2" type="ORF">GCM10023258_13990</name>
</gene>
<organism evidence="2 3">
    <name type="scientific">Terrabacter aeriphilus</name>
    <dbReference type="NCBI Taxonomy" id="515662"/>
    <lineage>
        <taxon>Bacteria</taxon>
        <taxon>Bacillati</taxon>
        <taxon>Actinomycetota</taxon>
        <taxon>Actinomycetes</taxon>
        <taxon>Micrococcales</taxon>
        <taxon>Intrasporangiaceae</taxon>
        <taxon>Terrabacter</taxon>
    </lineage>
</organism>
<keyword evidence="1" id="KW-0732">Signal</keyword>